<evidence type="ECO:0000313" key="2">
    <source>
        <dbReference type="Proteomes" id="UP000470771"/>
    </source>
</evidence>
<keyword evidence="2" id="KW-1185">Reference proteome</keyword>
<dbReference type="PROSITE" id="PS51257">
    <property type="entry name" value="PROKAR_LIPOPROTEIN"/>
    <property type="match status" value="1"/>
</dbReference>
<name>A0A6N9NGJ7_9FLAO</name>
<evidence type="ECO:0008006" key="3">
    <source>
        <dbReference type="Google" id="ProtNLM"/>
    </source>
</evidence>
<protein>
    <recommendedName>
        <fullName evidence="3">Deoxyribose-phosphate aldolase</fullName>
    </recommendedName>
</protein>
<accession>A0A6N9NGJ7</accession>
<reference evidence="1 2" key="1">
    <citation type="submission" date="2019-12" db="EMBL/GenBank/DDBJ databases">
        <authorList>
            <person name="Zhao J."/>
        </authorList>
    </citation>
    <scope>NUCLEOTIDE SEQUENCE [LARGE SCALE GENOMIC DNA]</scope>
    <source>
        <strain evidence="1 2">S-15</strain>
    </source>
</reference>
<dbReference type="Proteomes" id="UP000470771">
    <property type="component" value="Unassembled WGS sequence"/>
</dbReference>
<evidence type="ECO:0000313" key="1">
    <source>
        <dbReference type="EMBL" id="NBG65766.1"/>
    </source>
</evidence>
<proteinExistence type="predicted"/>
<dbReference type="InterPro" id="IPR045444">
    <property type="entry name" value="DUF6503"/>
</dbReference>
<dbReference type="EMBL" id="WWNE01000005">
    <property type="protein sequence ID" value="NBG65766.1"/>
    <property type="molecule type" value="Genomic_DNA"/>
</dbReference>
<dbReference type="AlphaFoldDB" id="A0A6N9NGJ7"/>
<gene>
    <name evidence="1" type="ORF">GQN54_06525</name>
</gene>
<comment type="caution">
    <text evidence="1">The sequence shown here is derived from an EMBL/GenBank/DDBJ whole genome shotgun (WGS) entry which is preliminary data.</text>
</comment>
<dbReference type="RefSeq" id="WP_160632705.1">
    <property type="nucleotide sequence ID" value="NZ_WWNE01000005.1"/>
</dbReference>
<organism evidence="1 2">
    <name type="scientific">Acidiluteibacter ferrifornacis</name>
    <dbReference type="NCBI Taxonomy" id="2692424"/>
    <lineage>
        <taxon>Bacteria</taxon>
        <taxon>Pseudomonadati</taxon>
        <taxon>Bacteroidota</taxon>
        <taxon>Flavobacteriia</taxon>
        <taxon>Flavobacteriales</taxon>
        <taxon>Cryomorphaceae</taxon>
        <taxon>Acidiluteibacter</taxon>
    </lineage>
</organism>
<sequence>MKIRNGITAFGLGLSLIACNQPVKDDVSQEEHLKETVKEITEAEQLIAAAIKAHGGSKYNQAQYSFDFRKKHYSFKNEGASYTYEMQEFNDEGKKLNHTLKDGNYELTIDGKKAEITEKEWNNYKNALNSVIYFVQIPHKLNDLAVNADYKGQSIINDTAYQLVVITFDEENGGKDYQDEYLYWINENTHEIDYLAYSFIENDGGTRFRKAINKRKIDGILFQDYINYKGEKGMDLYLFAEEYEKGELEELSRIEIENIMSIKK</sequence>
<dbReference type="Pfam" id="PF20113">
    <property type="entry name" value="DUF6503"/>
    <property type="match status" value="1"/>
</dbReference>